<dbReference type="PANTHER" id="PTHR28577">
    <property type="entry name" value="CENTROMERE PROTEIN P"/>
    <property type="match status" value="1"/>
</dbReference>
<dbReference type="PANTHER" id="PTHR28577:SF1">
    <property type="entry name" value="CENTROMERE PROTEIN P"/>
    <property type="match status" value="1"/>
</dbReference>
<dbReference type="EMBL" id="JAFJMO010000013">
    <property type="protein sequence ID" value="KAJ8258428.1"/>
    <property type="molecule type" value="Genomic_DNA"/>
</dbReference>
<keyword evidence="1" id="KW-0175">Coiled coil</keyword>
<proteinExistence type="predicted"/>
<evidence type="ECO:0000256" key="1">
    <source>
        <dbReference type="SAM" id="Coils"/>
    </source>
</evidence>
<evidence type="ECO:0000313" key="2">
    <source>
        <dbReference type="EMBL" id="KAJ8258428.1"/>
    </source>
</evidence>
<name>A0A9Q1D4V2_CONCO</name>
<dbReference type="GO" id="GO:0005634">
    <property type="term" value="C:nucleus"/>
    <property type="evidence" value="ECO:0007669"/>
    <property type="project" value="TreeGrafter"/>
</dbReference>
<accession>A0A9Q1D4V2</accession>
<feature type="coiled-coil region" evidence="1">
    <location>
        <begin position="15"/>
        <end position="92"/>
    </location>
</feature>
<reference evidence="2" key="1">
    <citation type="journal article" date="2023" name="Science">
        <title>Genome structures resolve the early diversification of teleost fishes.</title>
        <authorList>
            <person name="Parey E."/>
            <person name="Louis A."/>
            <person name="Montfort J."/>
            <person name="Bouchez O."/>
            <person name="Roques C."/>
            <person name="Iampietro C."/>
            <person name="Lluch J."/>
            <person name="Castinel A."/>
            <person name="Donnadieu C."/>
            <person name="Desvignes T."/>
            <person name="Floi Bucao C."/>
            <person name="Jouanno E."/>
            <person name="Wen M."/>
            <person name="Mejri S."/>
            <person name="Dirks R."/>
            <person name="Jansen H."/>
            <person name="Henkel C."/>
            <person name="Chen W.J."/>
            <person name="Zahm M."/>
            <person name="Cabau C."/>
            <person name="Klopp C."/>
            <person name="Thompson A.W."/>
            <person name="Robinson-Rechavi M."/>
            <person name="Braasch I."/>
            <person name="Lecointre G."/>
            <person name="Bobe J."/>
            <person name="Postlethwait J.H."/>
            <person name="Berthelot C."/>
            <person name="Roest Crollius H."/>
            <person name="Guiguen Y."/>
        </authorList>
    </citation>
    <scope>NUCLEOTIDE SEQUENCE</scope>
    <source>
        <strain evidence="2">Concon-B</strain>
    </source>
</reference>
<comment type="caution">
    <text evidence="2">The sequence shown here is derived from an EMBL/GenBank/DDBJ whole genome shotgun (WGS) entry which is preliminary data.</text>
</comment>
<dbReference type="InterPro" id="IPR027801">
    <property type="entry name" value="CENP-P"/>
</dbReference>
<evidence type="ECO:0000313" key="3">
    <source>
        <dbReference type="Proteomes" id="UP001152803"/>
    </source>
</evidence>
<dbReference type="Proteomes" id="UP001152803">
    <property type="component" value="Unassembled WGS sequence"/>
</dbReference>
<sequence>MSTTRPCGSVAETMEQLYEAEIKLLREEIAMLQNQQEHNEREVMAHVGEHVQRTITSQPDFKRGENDAALNLEKLEEDLARQTKMNGIALKECEVKTLEKSTTKIVQQHRVSGDCNFLNFQVEFELTEVLGEDGSIVRRITDLNIVVDGCEFTDISTFVSGAEETKSLLLFFRVLRDFSNRWEHRSRTFAHFKEKYPEVVRLPNGCRGDVMVIQNPKIPGCTLSVVWNINVTKDGVILPKIDLLTKLPEQALGPDRGKVADDGPRAFQSVLRLLGAEAAFEALITAVRAE</sequence>
<keyword evidence="3" id="KW-1185">Reference proteome</keyword>
<gene>
    <name evidence="2" type="ORF">COCON_G00174400</name>
</gene>
<dbReference type="GO" id="GO:0000775">
    <property type="term" value="C:chromosome, centromeric region"/>
    <property type="evidence" value="ECO:0007669"/>
    <property type="project" value="InterPro"/>
</dbReference>
<organism evidence="2 3">
    <name type="scientific">Conger conger</name>
    <name type="common">Conger eel</name>
    <name type="synonym">Muraena conger</name>
    <dbReference type="NCBI Taxonomy" id="82655"/>
    <lineage>
        <taxon>Eukaryota</taxon>
        <taxon>Metazoa</taxon>
        <taxon>Chordata</taxon>
        <taxon>Craniata</taxon>
        <taxon>Vertebrata</taxon>
        <taxon>Euteleostomi</taxon>
        <taxon>Actinopterygii</taxon>
        <taxon>Neopterygii</taxon>
        <taxon>Teleostei</taxon>
        <taxon>Anguilliformes</taxon>
        <taxon>Congridae</taxon>
        <taxon>Conger</taxon>
    </lineage>
</organism>
<dbReference type="OrthoDB" id="5976950at2759"/>
<dbReference type="AlphaFoldDB" id="A0A9Q1D4V2"/>
<dbReference type="GO" id="GO:0034080">
    <property type="term" value="P:CENP-A containing chromatin assembly"/>
    <property type="evidence" value="ECO:0007669"/>
    <property type="project" value="InterPro"/>
</dbReference>
<protein>
    <recommendedName>
        <fullName evidence="4">Centromere protein P</fullName>
    </recommendedName>
</protein>
<evidence type="ECO:0008006" key="4">
    <source>
        <dbReference type="Google" id="ProtNLM"/>
    </source>
</evidence>
<dbReference type="Pfam" id="PF13096">
    <property type="entry name" value="CENP-P"/>
    <property type="match status" value="1"/>
</dbReference>